<evidence type="ECO:0000313" key="4">
    <source>
        <dbReference type="EMBL" id="PMP72306.1"/>
    </source>
</evidence>
<dbReference type="PANTHER" id="PTHR45228:SF1">
    <property type="entry name" value="CYCLIC DI-GMP PHOSPHODIESTERASE TM_0186"/>
    <property type="match status" value="1"/>
</dbReference>
<dbReference type="CDD" id="cd00077">
    <property type="entry name" value="HDc"/>
    <property type="match status" value="1"/>
</dbReference>
<reference evidence="4 5" key="1">
    <citation type="submission" date="2018-01" db="EMBL/GenBank/DDBJ databases">
        <title>Metagenomic assembled genomes from two thermal pools in the Uzon Caldera, Kamchatka, Russia.</title>
        <authorList>
            <person name="Wilkins L."/>
            <person name="Ettinger C."/>
        </authorList>
    </citation>
    <scope>NUCLEOTIDE SEQUENCE [LARGE SCALE GENOMIC DNA]</scope>
    <source>
        <strain evidence="4">ZAV-05</strain>
    </source>
</reference>
<dbReference type="InterPro" id="IPR037522">
    <property type="entry name" value="HD_GYP_dom"/>
</dbReference>
<dbReference type="CDD" id="cd17536">
    <property type="entry name" value="REC_YesN-like"/>
    <property type="match status" value="1"/>
</dbReference>
<evidence type="ECO:0008006" key="6">
    <source>
        <dbReference type="Google" id="ProtNLM"/>
    </source>
</evidence>
<protein>
    <recommendedName>
        <fullName evidence="6">Response regulator receiver modulated metal dependent phosphohydrolase</fullName>
    </recommendedName>
</protein>
<evidence type="ECO:0000259" key="2">
    <source>
        <dbReference type="PROSITE" id="PS50110"/>
    </source>
</evidence>
<dbReference type="Pfam" id="PF00072">
    <property type="entry name" value="Response_reg"/>
    <property type="match status" value="1"/>
</dbReference>
<dbReference type="Proteomes" id="UP000242881">
    <property type="component" value="Unassembled WGS sequence"/>
</dbReference>
<dbReference type="SMART" id="SM00448">
    <property type="entry name" value="REC"/>
    <property type="match status" value="1"/>
</dbReference>
<evidence type="ECO:0000259" key="3">
    <source>
        <dbReference type="PROSITE" id="PS51832"/>
    </source>
</evidence>
<dbReference type="Gene3D" id="3.30.450.40">
    <property type="match status" value="1"/>
</dbReference>
<dbReference type="InterPro" id="IPR029016">
    <property type="entry name" value="GAF-like_dom_sf"/>
</dbReference>
<proteinExistence type="predicted"/>
<dbReference type="Gene3D" id="1.10.3210.10">
    <property type="entry name" value="Hypothetical protein af1432"/>
    <property type="match status" value="1"/>
</dbReference>
<accession>A0A2J6WPL0</accession>
<keyword evidence="1" id="KW-0597">Phosphoprotein</keyword>
<dbReference type="SUPFAM" id="SSF109604">
    <property type="entry name" value="HD-domain/PDEase-like"/>
    <property type="match status" value="1"/>
</dbReference>
<dbReference type="PANTHER" id="PTHR45228">
    <property type="entry name" value="CYCLIC DI-GMP PHOSPHODIESTERASE TM_0186-RELATED"/>
    <property type="match status" value="1"/>
</dbReference>
<feature type="modified residue" description="4-aspartylphosphate" evidence="1">
    <location>
        <position position="57"/>
    </location>
</feature>
<dbReference type="InterPro" id="IPR001789">
    <property type="entry name" value="Sig_transdc_resp-reg_receiver"/>
</dbReference>
<dbReference type="SMART" id="SM00471">
    <property type="entry name" value="HDc"/>
    <property type="match status" value="1"/>
</dbReference>
<dbReference type="Gene3D" id="3.40.50.2300">
    <property type="match status" value="1"/>
</dbReference>
<comment type="caution">
    <text evidence="4">The sequence shown here is derived from an EMBL/GenBank/DDBJ whole genome shotgun (WGS) entry which is preliminary data.</text>
</comment>
<dbReference type="Pfam" id="PF13487">
    <property type="entry name" value="HD_5"/>
    <property type="match status" value="1"/>
</dbReference>
<dbReference type="InterPro" id="IPR003607">
    <property type="entry name" value="HD/PDEase_dom"/>
</dbReference>
<dbReference type="PROSITE" id="PS51832">
    <property type="entry name" value="HD_GYP"/>
    <property type="match status" value="1"/>
</dbReference>
<evidence type="ECO:0000313" key="5">
    <source>
        <dbReference type="Proteomes" id="UP000242881"/>
    </source>
</evidence>
<dbReference type="InterPro" id="IPR052020">
    <property type="entry name" value="Cyclic_di-GMP/3'3'-cGAMP_PDE"/>
</dbReference>
<dbReference type="SUPFAM" id="SSF55781">
    <property type="entry name" value="GAF domain-like"/>
    <property type="match status" value="1"/>
</dbReference>
<gene>
    <name evidence="4" type="ORF">C0187_01840</name>
</gene>
<sequence length="469" mass="53763">MEKDINILVVDDEDYIRDSIKLIFEEENYGFIEAENGFKALDILEKRKDEIDIVMTDLKMPEMDGITLLKIIKERYPEMTVIIITGYPSLETAIETLQIGADDYITKPFNVNDVHSKLRKALESKKLKREVALLTDIVSIYESARFLSSTLSQEEILLEITKKLIGEFGVDGFYVKLFNRKFTLHNADEEIITFLDDEFYAKRVLILFSSAREYEFKAVCNGKNYSIIIFPMYSNDGLWGIFAIYYDSKKKLSNIKKEMLNIYSGQISLALQNSLSFHDLSDGYMQTIISLSNAVDAKDSYTRGHSENVKKYSKMIVDEIGFPSEFGKYMTYAGLLHDIGKIGVDTYIILKPDRLSPEEFVEMKKHPVYGKEILEPIKFLGDVPYYVLFHHEKVDGTGYPYGLTDKEIPIGAKILSVADSYDAMTTDRSYRPRRTAKEAIEELDRCSGTQFDREIVSAFKSALKKGKII</sequence>
<name>A0A2J6WPL0_9BACT</name>
<feature type="domain" description="Response regulatory" evidence="2">
    <location>
        <begin position="6"/>
        <end position="122"/>
    </location>
</feature>
<organism evidence="4 5">
    <name type="scientific">Calditerrivibrio nitroreducens</name>
    <dbReference type="NCBI Taxonomy" id="477976"/>
    <lineage>
        <taxon>Bacteria</taxon>
        <taxon>Pseudomonadati</taxon>
        <taxon>Deferribacterota</taxon>
        <taxon>Deferribacteres</taxon>
        <taxon>Deferribacterales</taxon>
        <taxon>Calditerrivibrionaceae</taxon>
    </lineage>
</organism>
<dbReference type="PROSITE" id="PS50110">
    <property type="entry name" value="RESPONSE_REGULATORY"/>
    <property type="match status" value="1"/>
</dbReference>
<evidence type="ECO:0000256" key="1">
    <source>
        <dbReference type="PROSITE-ProRule" id="PRU00169"/>
    </source>
</evidence>
<feature type="domain" description="HD-GYP" evidence="3">
    <location>
        <begin position="280"/>
        <end position="469"/>
    </location>
</feature>
<dbReference type="InterPro" id="IPR011006">
    <property type="entry name" value="CheY-like_superfamily"/>
</dbReference>
<dbReference type="EMBL" id="PNIN01000024">
    <property type="protein sequence ID" value="PMP72306.1"/>
    <property type="molecule type" value="Genomic_DNA"/>
</dbReference>
<dbReference type="SUPFAM" id="SSF52172">
    <property type="entry name" value="CheY-like"/>
    <property type="match status" value="1"/>
</dbReference>
<dbReference type="GO" id="GO:0000160">
    <property type="term" value="P:phosphorelay signal transduction system"/>
    <property type="evidence" value="ECO:0007669"/>
    <property type="project" value="InterPro"/>
</dbReference>
<dbReference type="AlphaFoldDB" id="A0A2J6WPL0"/>